<proteinExistence type="predicted"/>
<evidence type="ECO:0000313" key="2">
    <source>
        <dbReference type="EMBL" id="MDV7246929.1"/>
    </source>
</evidence>
<name>A0A6V7D4Y3_9XANT</name>
<gene>
    <name evidence="1" type="ORF">CFBP498_19520</name>
    <name evidence="2" type="ORF">R4K57_00520</name>
</gene>
<keyword evidence="3" id="KW-1185">Reference proteome</keyword>
<dbReference type="Pfam" id="PF14072">
    <property type="entry name" value="DndB"/>
    <property type="match status" value="1"/>
</dbReference>
<evidence type="ECO:0000313" key="3">
    <source>
        <dbReference type="Proteomes" id="UP000515406"/>
    </source>
</evidence>
<dbReference type="EMBL" id="JAWMQI010000001">
    <property type="protein sequence ID" value="MDV7246929.1"/>
    <property type="molecule type" value="Genomic_DNA"/>
</dbReference>
<protein>
    <submittedName>
        <fullName evidence="2">DNA sulfur modification protein DndB</fullName>
    </submittedName>
</protein>
<dbReference type="EMBL" id="LR828257">
    <property type="protein sequence ID" value="CAD0326973.1"/>
    <property type="molecule type" value="Genomic_DNA"/>
</dbReference>
<evidence type="ECO:0000313" key="4">
    <source>
        <dbReference type="Proteomes" id="UP001187425"/>
    </source>
</evidence>
<reference evidence="1 3" key="1">
    <citation type="submission" date="2020-07" db="EMBL/GenBank/DDBJ databases">
        <authorList>
            <person name="Pothier F. J."/>
        </authorList>
    </citation>
    <scope>NUCLEOTIDE SEQUENCE [LARGE SCALE GENOMIC DNA]</scope>
    <source>
        <strain evidence="1 3">CFBP 498</strain>
    </source>
</reference>
<dbReference type="Proteomes" id="UP001187425">
    <property type="component" value="Unassembled WGS sequence"/>
</dbReference>
<dbReference type="CDD" id="cd16414">
    <property type="entry name" value="dndB_like"/>
    <property type="match status" value="1"/>
</dbReference>
<dbReference type="NCBIfam" id="TIGR03187">
    <property type="entry name" value="DGQHR"/>
    <property type="match status" value="1"/>
</dbReference>
<organism evidence="1 3">
    <name type="scientific">Xanthomonas hortorum pv. vitians</name>
    <dbReference type="NCBI Taxonomy" id="83224"/>
    <lineage>
        <taxon>Bacteria</taxon>
        <taxon>Pseudomonadati</taxon>
        <taxon>Pseudomonadota</taxon>
        <taxon>Gammaproteobacteria</taxon>
        <taxon>Lysobacterales</taxon>
        <taxon>Lysobacteraceae</taxon>
        <taxon>Xanthomonas</taxon>
    </lineage>
</organism>
<dbReference type="RefSeq" id="WP_180313638.1">
    <property type="nucleotide sequence ID" value="NZ_JAVTRY010000010.1"/>
</dbReference>
<reference evidence="2 4" key="2">
    <citation type="submission" date="2023-10" db="EMBL/GenBank/DDBJ databases">
        <title>A new tool for lettuce pathogen research.</title>
        <authorList>
            <person name="Horton K.N."/>
            <person name="Cseke L.J."/>
            <person name="Badiwe M."/>
            <person name="Tesfaye D."/>
            <person name="Klein A."/>
            <person name="Su J."/>
            <person name="Potnis N."/>
            <person name="Gassmann W."/>
        </authorList>
    </citation>
    <scope>NUCLEOTIDE SEQUENCE [LARGE SCALE GENOMIC DNA]</scope>
    <source>
        <strain evidence="2 4">JSKH1901</strain>
    </source>
</reference>
<accession>A0A6V7D4Y3</accession>
<evidence type="ECO:0000313" key="1">
    <source>
        <dbReference type="EMBL" id="CAD0326973.1"/>
    </source>
</evidence>
<sequence>MSERIFLPALQGSLGSWLYYSALITMTELVERVGYASKIQSNEKLGQLMQRALDDKNRTTDLAEYLKKTEDRFFNSLVVGVQGGAPTWHPFGLSSTLPEHDLGEVIERDQELVGYLELRGDEVLFALDGQHRLSGIKKALETGTDIGEEKVSVIFVPHRNTTDGLRRTRALFIALNKRAVPVAKRDIIALDEVDLPAIITRQLIDEHPWFSRGQVDTEQFGSAIPRTSGAWTTIGQFYNVNSIIIKSIADTRDNDELKLGAKNRLSDDRIEAYKADVVDFYRRLAQIDPALKSVFEGKDIEATARRARTEEDPRLLFRPIGMKILAESCALLRKKQSVAASFKQLKKIPITMDARPFSDTIWNAERGRMVPKGAPLALRLTHYMLDLKPGDEKLRQDYADWVGIDRANTRLPNRWK</sequence>
<dbReference type="InterPro" id="IPR017642">
    <property type="entry name" value="DNA_S_mod_DndB"/>
</dbReference>
<dbReference type="EMBL" id="LR828257">
    <property type="protein sequence ID" value="CAD0326964.1"/>
    <property type="molecule type" value="Genomic_DNA"/>
</dbReference>
<dbReference type="InterPro" id="IPR017601">
    <property type="entry name" value="DGQHR-contain_dom"/>
</dbReference>
<dbReference type="Proteomes" id="UP000515406">
    <property type="component" value="Chromosome"/>
</dbReference>
<dbReference type="AlphaFoldDB" id="A0A6V7D4Y3"/>